<reference evidence="1 2" key="1">
    <citation type="journal article" date="2021" name="BMC Genomics">
        <title>Datura genome reveals duplications of psychoactive alkaloid biosynthetic genes and high mutation rate following tissue culture.</title>
        <authorList>
            <person name="Rajewski A."/>
            <person name="Carter-House D."/>
            <person name="Stajich J."/>
            <person name="Litt A."/>
        </authorList>
    </citation>
    <scope>NUCLEOTIDE SEQUENCE [LARGE SCALE GENOMIC DNA]</scope>
    <source>
        <strain evidence="1">AR-01</strain>
    </source>
</reference>
<dbReference type="EMBL" id="JACEIK010000235">
    <property type="protein sequence ID" value="MCD7453028.1"/>
    <property type="molecule type" value="Genomic_DNA"/>
</dbReference>
<comment type="caution">
    <text evidence="1">The sequence shown here is derived from an EMBL/GenBank/DDBJ whole genome shotgun (WGS) entry which is preliminary data.</text>
</comment>
<name>A0ABS8S2H2_DATST</name>
<keyword evidence="2" id="KW-1185">Reference proteome</keyword>
<dbReference type="Proteomes" id="UP000823775">
    <property type="component" value="Unassembled WGS sequence"/>
</dbReference>
<sequence>LKQDSLLGTRTGLAHNTGDSASLMSRHACHCARFVLRRACHCAEGPASRASGHTIMEMRRDGGCAGVASGAKCFKLRYVQPNFFIFIPKSSNTPKSIIFSSKRI</sequence>
<accession>A0ABS8S2H2</accession>
<protein>
    <submittedName>
        <fullName evidence="1">Uncharacterized protein</fullName>
    </submittedName>
</protein>
<evidence type="ECO:0000313" key="2">
    <source>
        <dbReference type="Proteomes" id="UP000823775"/>
    </source>
</evidence>
<feature type="non-terminal residue" evidence="1">
    <location>
        <position position="1"/>
    </location>
</feature>
<gene>
    <name evidence="1" type="ORF">HAX54_019348</name>
</gene>
<organism evidence="1 2">
    <name type="scientific">Datura stramonium</name>
    <name type="common">Jimsonweed</name>
    <name type="synonym">Common thornapple</name>
    <dbReference type="NCBI Taxonomy" id="4076"/>
    <lineage>
        <taxon>Eukaryota</taxon>
        <taxon>Viridiplantae</taxon>
        <taxon>Streptophyta</taxon>
        <taxon>Embryophyta</taxon>
        <taxon>Tracheophyta</taxon>
        <taxon>Spermatophyta</taxon>
        <taxon>Magnoliopsida</taxon>
        <taxon>eudicotyledons</taxon>
        <taxon>Gunneridae</taxon>
        <taxon>Pentapetalae</taxon>
        <taxon>asterids</taxon>
        <taxon>lamiids</taxon>
        <taxon>Solanales</taxon>
        <taxon>Solanaceae</taxon>
        <taxon>Solanoideae</taxon>
        <taxon>Datureae</taxon>
        <taxon>Datura</taxon>
    </lineage>
</organism>
<proteinExistence type="predicted"/>
<evidence type="ECO:0000313" key="1">
    <source>
        <dbReference type="EMBL" id="MCD7453028.1"/>
    </source>
</evidence>